<dbReference type="AlphaFoldDB" id="A0A0A9DV57"/>
<proteinExistence type="predicted"/>
<sequence length="79" mass="8838">MFFRALAYLPSLKSIVYLIIAGDRHSRFLRKGRNSFGSFWEFKATIAARFRSYNPNAALKTASGSVNQSKCLRDSSADG</sequence>
<protein>
    <submittedName>
        <fullName evidence="1">Uncharacterized protein</fullName>
    </submittedName>
</protein>
<dbReference type="EMBL" id="GBRH01207322">
    <property type="protein sequence ID" value="JAD90573.1"/>
    <property type="molecule type" value="Transcribed_RNA"/>
</dbReference>
<organism evidence="1">
    <name type="scientific">Arundo donax</name>
    <name type="common">Giant reed</name>
    <name type="synonym">Donax arundinaceus</name>
    <dbReference type="NCBI Taxonomy" id="35708"/>
    <lineage>
        <taxon>Eukaryota</taxon>
        <taxon>Viridiplantae</taxon>
        <taxon>Streptophyta</taxon>
        <taxon>Embryophyta</taxon>
        <taxon>Tracheophyta</taxon>
        <taxon>Spermatophyta</taxon>
        <taxon>Magnoliopsida</taxon>
        <taxon>Liliopsida</taxon>
        <taxon>Poales</taxon>
        <taxon>Poaceae</taxon>
        <taxon>PACMAD clade</taxon>
        <taxon>Arundinoideae</taxon>
        <taxon>Arundineae</taxon>
        <taxon>Arundo</taxon>
    </lineage>
</organism>
<reference evidence="1" key="2">
    <citation type="journal article" date="2015" name="Data Brief">
        <title>Shoot transcriptome of the giant reed, Arundo donax.</title>
        <authorList>
            <person name="Barrero R.A."/>
            <person name="Guerrero F.D."/>
            <person name="Moolhuijzen P."/>
            <person name="Goolsby J.A."/>
            <person name="Tidwell J."/>
            <person name="Bellgard S.E."/>
            <person name="Bellgard M.I."/>
        </authorList>
    </citation>
    <scope>NUCLEOTIDE SEQUENCE</scope>
    <source>
        <tissue evidence="1">Shoot tissue taken approximately 20 cm above the soil surface</tissue>
    </source>
</reference>
<accession>A0A0A9DV57</accession>
<evidence type="ECO:0000313" key="1">
    <source>
        <dbReference type="EMBL" id="JAD90573.1"/>
    </source>
</evidence>
<name>A0A0A9DV57_ARUDO</name>
<reference evidence="1" key="1">
    <citation type="submission" date="2014-09" db="EMBL/GenBank/DDBJ databases">
        <authorList>
            <person name="Magalhaes I.L.F."/>
            <person name="Oliveira U."/>
            <person name="Santos F.R."/>
            <person name="Vidigal T.H.D.A."/>
            <person name="Brescovit A.D."/>
            <person name="Santos A.J."/>
        </authorList>
    </citation>
    <scope>NUCLEOTIDE SEQUENCE</scope>
    <source>
        <tissue evidence="1">Shoot tissue taken approximately 20 cm above the soil surface</tissue>
    </source>
</reference>